<evidence type="ECO:0000256" key="6">
    <source>
        <dbReference type="SAM" id="MobiDB-lite"/>
    </source>
</evidence>
<reference evidence="9" key="1">
    <citation type="journal article" date="2015" name="Genome Announc.">
        <title>Draft genome sequence of Talaromyces cellulolyticus strain Y-94, a source of lignocellulosic biomass-degrading enzymes.</title>
        <authorList>
            <person name="Fujii T."/>
            <person name="Koike H."/>
            <person name="Sawayama S."/>
            <person name="Yano S."/>
            <person name="Inoue H."/>
        </authorList>
    </citation>
    <scope>NUCLEOTIDE SEQUENCE [LARGE SCALE GENOMIC DNA]</scope>
    <source>
        <strain evidence="9">Y-94</strain>
    </source>
</reference>
<dbReference type="InterPro" id="IPR001138">
    <property type="entry name" value="Zn2Cys6_DnaBD"/>
</dbReference>
<feature type="compositionally biased region" description="Low complexity" evidence="6">
    <location>
        <begin position="662"/>
        <end position="671"/>
    </location>
</feature>
<organism evidence="8 9">
    <name type="scientific">Talaromyces pinophilus</name>
    <name type="common">Penicillium pinophilum</name>
    <dbReference type="NCBI Taxonomy" id="128442"/>
    <lineage>
        <taxon>Eukaryota</taxon>
        <taxon>Fungi</taxon>
        <taxon>Dikarya</taxon>
        <taxon>Ascomycota</taxon>
        <taxon>Pezizomycotina</taxon>
        <taxon>Eurotiomycetes</taxon>
        <taxon>Eurotiomycetidae</taxon>
        <taxon>Eurotiales</taxon>
        <taxon>Trichocomaceae</taxon>
        <taxon>Talaromyces</taxon>
        <taxon>Talaromyces sect. Talaromyces</taxon>
    </lineage>
</organism>
<keyword evidence="4" id="KW-0804">Transcription</keyword>
<feature type="compositionally biased region" description="Polar residues" evidence="6">
    <location>
        <begin position="119"/>
        <end position="136"/>
    </location>
</feature>
<dbReference type="CDD" id="cd00067">
    <property type="entry name" value="GAL4"/>
    <property type="match status" value="1"/>
</dbReference>
<dbReference type="GO" id="GO:0005634">
    <property type="term" value="C:nucleus"/>
    <property type="evidence" value="ECO:0007669"/>
    <property type="project" value="TreeGrafter"/>
</dbReference>
<feature type="compositionally biased region" description="Low complexity" evidence="6">
    <location>
        <begin position="191"/>
        <end position="205"/>
    </location>
</feature>
<protein>
    <recommendedName>
        <fullName evidence="7">Zn(2)-C6 fungal-type domain-containing protein</fullName>
    </recommendedName>
</protein>
<evidence type="ECO:0000313" key="9">
    <source>
        <dbReference type="Proteomes" id="UP000053095"/>
    </source>
</evidence>
<dbReference type="SUPFAM" id="SSF57701">
    <property type="entry name" value="Zn2/Cys6 DNA-binding domain"/>
    <property type="match status" value="1"/>
</dbReference>
<keyword evidence="1" id="KW-0479">Metal-binding</keyword>
<evidence type="ECO:0000256" key="1">
    <source>
        <dbReference type="ARBA" id="ARBA00022723"/>
    </source>
</evidence>
<dbReference type="PANTHER" id="PTHR47424:SF5">
    <property type="entry name" value="ZN(II)2CYS6 TRANSCRIPTION FACTOR (EUROFUNG)"/>
    <property type="match status" value="1"/>
</dbReference>
<dbReference type="Gene3D" id="4.10.240.10">
    <property type="entry name" value="Zn(2)-C6 fungal-type DNA-binding domain"/>
    <property type="match status" value="1"/>
</dbReference>
<dbReference type="GO" id="GO:0000435">
    <property type="term" value="P:positive regulation of transcription from RNA polymerase II promoter by galactose"/>
    <property type="evidence" value="ECO:0007669"/>
    <property type="project" value="TreeGrafter"/>
</dbReference>
<evidence type="ECO:0000256" key="3">
    <source>
        <dbReference type="ARBA" id="ARBA00023125"/>
    </source>
</evidence>
<dbReference type="PROSITE" id="PS50048">
    <property type="entry name" value="ZN2_CY6_FUNGAL_2"/>
    <property type="match status" value="1"/>
</dbReference>
<proteinExistence type="predicted"/>
<feature type="region of interest" description="Disordered" evidence="6">
    <location>
        <begin position="632"/>
        <end position="733"/>
    </location>
</feature>
<name>A0A0B8N1A4_TALPI</name>
<dbReference type="EMBL" id="DF933834">
    <property type="protein sequence ID" value="GAM40334.1"/>
    <property type="molecule type" value="Genomic_DNA"/>
</dbReference>
<dbReference type="Proteomes" id="UP000053095">
    <property type="component" value="Unassembled WGS sequence"/>
</dbReference>
<keyword evidence="3" id="KW-0238">DNA-binding</keyword>
<feature type="region of interest" description="Disordered" evidence="6">
    <location>
        <begin position="93"/>
        <end position="136"/>
    </location>
</feature>
<dbReference type="PANTHER" id="PTHR47424">
    <property type="entry name" value="REGULATORY PROTEIN GAL4"/>
    <property type="match status" value="1"/>
</dbReference>
<dbReference type="GO" id="GO:0006351">
    <property type="term" value="P:DNA-templated transcription"/>
    <property type="evidence" value="ECO:0007669"/>
    <property type="project" value="InterPro"/>
</dbReference>
<dbReference type="GO" id="GO:0000981">
    <property type="term" value="F:DNA-binding transcription factor activity, RNA polymerase II-specific"/>
    <property type="evidence" value="ECO:0007669"/>
    <property type="project" value="InterPro"/>
</dbReference>
<dbReference type="Pfam" id="PF00172">
    <property type="entry name" value="Zn_clus"/>
    <property type="match status" value="1"/>
</dbReference>
<evidence type="ECO:0000256" key="5">
    <source>
        <dbReference type="ARBA" id="ARBA00023242"/>
    </source>
</evidence>
<dbReference type="Pfam" id="PF04082">
    <property type="entry name" value="Fungal_trans"/>
    <property type="match status" value="1"/>
</dbReference>
<evidence type="ECO:0000259" key="7">
    <source>
        <dbReference type="PROSITE" id="PS50048"/>
    </source>
</evidence>
<dbReference type="PROSITE" id="PS00463">
    <property type="entry name" value="ZN2_CY6_FUNGAL_1"/>
    <property type="match status" value="1"/>
</dbReference>
<dbReference type="CDD" id="cd12148">
    <property type="entry name" value="fungal_TF_MHR"/>
    <property type="match status" value="1"/>
</dbReference>
<keyword evidence="9" id="KW-1185">Reference proteome</keyword>
<dbReference type="SMART" id="SM00066">
    <property type="entry name" value="GAL4"/>
    <property type="match status" value="1"/>
</dbReference>
<dbReference type="GO" id="GO:0000978">
    <property type="term" value="F:RNA polymerase II cis-regulatory region sequence-specific DNA binding"/>
    <property type="evidence" value="ECO:0007669"/>
    <property type="project" value="TreeGrafter"/>
</dbReference>
<sequence>MAQISQPANAAAAGTTAPEKRKRTKYAAKACVECKRRKVKCCGEQPCQRCRRRMMECVFAANDATADSRNIEKLLDQISKMQTQIDSLTGTVESFNSAAPPSPKKRKLSRGTVTAPAKGNSNLKSERSQSSSTTEKISFHGLTTSSFNFGIARQTLRSRGITEVGEGVSGSDDVDDYSLKQRGDREENAVSTRDTSPIPSPSITPRRGDHHHQRSSSTIDPLWGINREEAIRLCHVYEEEMGIMYPILDIEAAINQVNALYNHLSPLSSAEQDTKEEPLSDEDINILKLVFACALTAEANGNSDLAMRIFRGVRDVASDVIWQPPNIKRLVFITLVSIYLFQIDEEATAWRTIGTAQRLCLEMGLHRSETYPQPAIVSHGKEGVLNLFWSVYTLDIRFSMGTGMPYHLDSSDIDPSLPRPSNVPYLNTMISYNRIAERVWRFITSPNRNQNSRKEEMAYLDWQVTQWYNSVPEFLKITNPTITSADILLDQLNKDGPRSTRRLKALLYLRANLMKILIYRPILYTPSQIAQSPVEASTVVEIAKNTICFITHLNNSTDIYQLQQITFNWFLISALAVLFLAVAHAPAQFTSVCKDEFYMALGLIEGFSMHSYISQRLWKSIKGLRKLGPKIGLAAKPSEQNQTVVRPRRKSQLKRTAPPPQQQQKQQEQPPTNYPGTETINTMPPEGGPDVPTYMPTPTDLIQTQPQQSSLQIPPALPPPTATTSTLPDLNPSPDDFLLMDGTQMSRELMDWFEAMGEPNNSIFENLNNGATNNMNLFSTNSNNNGIAENGIMIMDPAAVGGGFTGSGFGVGGNGNGAGWNGILTDTTSSWPATDDLMFGYGSDLANILKDCF</sequence>
<keyword evidence="5" id="KW-0539">Nucleus</keyword>
<dbReference type="GO" id="GO:0008270">
    <property type="term" value="F:zinc ion binding"/>
    <property type="evidence" value="ECO:0007669"/>
    <property type="project" value="InterPro"/>
</dbReference>
<evidence type="ECO:0000313" key="8">
    <source>
        <dbReference type="EMBL" id="GAM40334.1"/>
    </source>
</evidence>
<dbReference type="InterPro" id="IPR051127">
    <property type="entry name" value="Fungal_SecMet_Regulators"/>
</dbReference>
<gene>
    <name evidence="8" type="ORF">TCE0_038f12606</name>
</gene>
<feature type="compositionally biased region" description="Basic and acidic residues" evidence="6">
    <location>
        <begin position="177"/>
        <end position="188"/>
    </location>
</feature>
<accession>A0A0B8N1A4</accession>
<dbReference type="InterPro" id="IPR007219">
    <property type="entry name" value="XnlR_reg_dom"/>
</dbReference>
<feature type="domain" description="Zn(2)-C6 fungal-type" evidence="7">
    <location>
        <begin position="30"/>
        <end position="59"/>
    </location>
</feature>
<feature type="region of interest" description="Disordered" evidence="6">
    <location>
        <begin position="162"/>
        <end position="218"/>
    </location>
</feature>
<dbReference type="SMART" id="SM00906">
    <property type="entry name" value="Fungal_trans"/>
    <property type="match status" value="1"/>
</dbReference>
<evidence type="ECO:0000256" key="2">
    <source>
        <dbReference type="ARBA" id="ARBA00023015"/>
    </source>
</evidence>
<evidence type="ECO:0000256" key="4">
    <source>
        <dbReference type="ARBA" id="ARBA00023163"/>
    </source>
</evidence>
<feature type="compositionally biased region" description="Low complexity" evidence="6">
    <location>
        <begin position="701"/>
        <end position="714"/>
    </location>
</feature>
<keyword evidence="2" id="KW-0805">Transcription regulation</keyword>
<dbReference type="InterPro" id="IPR036864">
    <property type="entry name" value="Zn2-C6_fun-type_DNA-bd_sf"/>
</dbReference>
<dbReference type="AlphaFoldDB" id="A0A0B8N1A4"/>